<dbReference type="Proteomes" id="UP000887116">
    <property type="component" value="Unassembled WGS sequence"/>
</dbReference>
<reference evidence="1" key="1">
    <citation type="submission" date="2020-07" db="EMBL/GenBank/DDBJ databases">
        <title>Multicomponent nature underlies the extraordinary mechanical properties of spider dragline silk.</title>
        <authorList>
            <person name="Kono N."/>
            <person name="Nakamura H."/>
            <person name="Mori M."/>
            <person name="Yoshida Y."/>
            <person name="Ohtoshi R."/>
            <person name="Malay A.D."/>
            <person name="Moran D.A.P."/>
            <person name="Tomita M."/>
            <person name="Numata K."/>
            <person name="Arakawa K."/>
        </authorList>
    </citation>
    <scope>NUCLEOTIDE SEQUENCE</scope>
</reference>
<sequence length="96" mass="11187">MNLEDIGIPARGNQELCALYTHNSFWFFCFLLKASLFINDSDASPYIICYKPSICYSNDKDKTSEALDRIKMMLLNTSRLFFHWIVDLSRYLDSGE</sequence>
<comment type="caution">
    <text evidence="1">The sequence shown here is derived from an EMBL/GenBank/DDBJ whole genome shotgun (WGS) entry which is preliminary data.</text>
</comment>
<protein>
    <submittedName>
        <fullName evidence="1">Uncharacterized protein</fullName>
    </submittedName>
</protein>
<evidence type="ECO:0000313" key="1">
    <source>
        <dbReference type="EMBL" id="GFQ67681.1"/>
    </source>
</evidence>
<dbReference type="AlphaFoldDB" id="A0A8X6KB52"/>
<proteinExistence type="predicted"/>
<accession>A0A8X6KB52</accession>
<name>A0A8X6KB52_TRICU</name>
<organism evidence="1 2">
    <name type="scientific">Trichonephila clavata</name>
    <name type="common">Joro spider</name>
    <name type="synonym">Nephila clavata</name>
    <dbReference type="NCBI Taxonomy" id="2740835"/>
    <lineage>
        <taxon>Eukaryota</taxon>
        <taxon>Metazoa</taxon>
        <taxon>Ecdysozoa</taxon>
        <taxon>Arthropoda</taxon>
        <taxon>Chelicerata</taxon>
        <taxon>Arachnida</taxon>
        <taxon>Araneae</taxon>
        <taxon>Araneomorphae</taxon>
        <taxon>Entelegynae</taxon>
        <taxon>Araneoidea</taxon>
        <taxon>Nephilidae</taxon>
        <taxon>Trichonephila</taxon>
    </lineage>
</organism>
<dbReference type="EMBL" id="BMAO01000563">
    <property type="protein sequence ID" value="GFQ67681.1"/>
    <property type="molecule type" value="Genomic_DNA"/>
</dbReference>
<evidence type="ECO:0000313" key="2">
    <source>
        <dbReference type="Proteomes" id="UP000887116"/>
    </source>
</evidence>
<gene>
    <name evidence="1" type="ORF">TNCT_12091</name>
</gene>
<keyword evidence="2" id="KW-1185">Reference proteome</keyword>